<dbReference type="EMBL" id="JANEYG010000039">
    <property type="protein sequence ID" value="KAJ8916799.1"/>
    <property type="molecule type" value="Genomic_DNA"/>
</dbReference>
<comment type="caution">
    <text evidence="1">The sequence shown here is derived from an EMBL/GenBank/DDBJ whole genome shotgun (WGS) entry which is preliminary data.</text>
</comment>
<protein>
    <submittedName>
        <fullName evidence="1">Uncharacterized protein</fullName>
    </submittedName>
</protein>
<keyword evidence="2" id="KW-1185">Reference proteome</keyword>
<proteinExistence type="predicted"/>
<evidence type="ECO:0000313" key="2">
    <source>
        <dbReference type="Proteomes" id="UP001159042"/>
    </source>
</evidence>
<sequence length="66" mass="7801">MEPTISLVQLAADVNLRNQKITEVQNYCSSQLCIWDIERLCEKSNSFWECLNATFKDKDFMKPIWN</sequence>
<name>A0AAV8VRZ8_9CUCU</name>
<dbReference type="AlphaFoldDB" id="A0AAV8VRZ8"/>
<organism evidence="1 2">
    <name type="scientific">Exocentrus adspersus</name>
    <dbReference type="NCBI Taxonomy" id="1586481"/>
    <lineage>
        <taxon>Eukaryota</taxon>
        <taxon>Metazoa</taxon>
        <taxon>Ecdysozoa</taxon>
        <taxon>Arthropoda</taxon>
        <taxon>Hexapoda</taxon>
        <taxon>Insecta</taxon>
        <taxon>Pterygota</taxon>
        <taxon>Neoptera</taxon>
        <taxon>Endopterygota</taxon>
        <taxon>Coleoptera</taxon>
        <taxon>Polyphaga</taxon>
        <taxon>Cucujiformia</taxon>
        <taxon>Chrysomeloidea</taxon>
        <taxon>Cerambycidae</taxon>
        <taxon>Lamiinae</taxon>
        <taxon>Acanthocinini</taxon>
        <taxon>Exocentrus</taxon>
    </lineage>
</organism>
<dbReference type="Proteomes" id="UP001159042">
    <property type="component" value="Unassembled WGS sequence"/>
</dbReference>
<evidence type="ECO:0000313" key="1">
    <source>
        <dbReference type="EMBL" id="KAJ8916799.1"/>
    </source>
</evidence>
<accession>A0AAV8VRZ8</accession>
<reference evidence="1 2" key="1">
    <citation type="journal article" date="2023" name="Insect Mol. Biol.">
        <title>Genome sequencing provides insights into the evolution of gene families encoding plant cell wall-degrading enzymes in longhorned beetles.</title>
        <authorList>
            <person name="Shin N.R."/>
            <person name="Okamura Y."/>
            <person name="Kirsch R."/>
            <person name="Pauchet Y."/>
        </authorList>
    </citation>
    <scope>NUCLEOTIDE SEQUENCE [LARGE SCALE GENOMIC DNA]</scope>
    <source>
        <strain evidence="1">EAD_L_NR</strain>
    </source>
</reference>
<gene>
    <name evidence="1" type="ORF">NQ315_005804</name>
</gene>